<dbReference type="GO" id="GO:0003729">
    <property type="term" value="F:mRNA binding"/>
    <property type="evidence" value="ECO:0007669"/>
    <property type="project" value="UniProtKB-UniRule"/>
</dbReference>
<keyword evidence="5" id="KW-1185">Reference proteome</keyword>
<evidence type="ECO:0000259" key="3">
    <source>
        <dbReference type="PROSITE" id="PS50882"/>
    </source>
</evidence>
<dbReference type="Proteomes" id="UP001055439">
    <property type="component" value="Chromosome 4"/>
</dbReference>
<keyword evidence="1" id="KW-0694">RNA-binding</keyword>
<dbReference type="PANTHER" id="PTHR12357">
    <property type="entry name" value="YTH YT521-B HOMOLOGY DOMAIN-CONTAINING"/>
    <property type="match status" value="1"/>
</dbReference>
<evidence type="ECO:0000313" key="5">
    <source>
        <dbReference type="Proteomes" id="UP001055439"/>
    </source>
</evidence>
<dbReference type="AlphaFoldDB" id="A0A9E7JX87"/>
<reference evidence="4" key="1">
    <citation type="submission" date="2022-05" db="EMBL/GenBank/DDBJ databases">
        <title>The Musa troglodytarum L. genome provides insights into the mechanism of non-climacteric behaviour and enrichment of carotenoids.</title>
        <authorList>
            <person name="Wang J."/>
        </authorList>
    </citation>
    <scope>NUCLEOTIDE SEQUENCE</scope>
    <source>
        <tissue evidence="4">Leaf</tissue>
    </source>
</reference>
<name>A0A9E7JX87_9LILI</name>
<dbReference type="Pfam" id="PF04146">
    <property type="entry name" value="YTH"/>
    <property type="match status" value="1"/>
</dbReference>
<dbReference type="GO" id="GO:0061157">
    <property type="term" value="P:mRNA destabilization"/>
    <property type="evidence" value="ECO:0007669"/>
    <property type="project" value="TreeGrafter"/>
</dbReference>
<protein>
    <recommendedName>
        <fullName evidence="1">YTH domain-containing family protein</fullName>
    </recommendedName>
</protein>
<organism evidence="4 5">
    <name type="scientific">Musa troglodytarum</name>
    <name type="common">fe'i banana</name>
    <dbReference type="NCBI Taxonomy" id="320322"/>
    <lineage>
        <taxon>Eukaryota</taxon>
        <taxon>Viridiplantae</taxon>
        <taxon>Streptophyta</taxon>
        <taxon>Embryophyta</taxon>
        <taxon>Tracheophyta</taxon>
        <taxon>Spermatophyta</taxon>
        <taxon>Magnoliopsida</taxon>
        <taxon>Liliopsida</taxon>
        <taxon>Zingiberales</taxon>
        <taxon>Musaceae</taxon>
        <taxon>Musa</taxon>
    </lineage>
</organism>
<dbReference type="InterPro" id="IPR007275">
    <property type="entry name" value="YTH_domain"/>
</dbReference>
<feature type="compositionally biased region" description="Polar residues" evidence="2">
    <location>
        <begin position="629"/>
        <end position="644"/>
    </location>
</feature>
<dbReference type="PROSITE" id="PS50882">
    <property type="entry name" value="YTH"/>
    <property type="match status" value="1"/>
</dbReference>
<comment type="function">
    <text evidence="1">Specifically recognizes and binds N6-methyladenosine (m6A)-containing RNAs, and regulates mRNA stability. M6A is a modification present at internal sites of mRNAs and some non-coding RNAs and plays a role in mRNA stability and processing.</text>
</comment>
<dbReference type="Gene3D" id="3.10.590.10">
    <property type="entry name" value="ph1033 like domains"/>
    <property type="match status" value="1"/>
</dbReference>
<feature type="compositionally biased region" description="Polar residues" evidence="2">
    <location>
        <begin position="605"/>
        <end position="618"/>
    </location>
</feature>
<proteinExistence type="inferred from homology"/>
<evidence type="ECO:0000256" key="2">
    <source>
        <dbReference type="SAM" id="MobiDB-lite"/>
    </source>
</evidence>
<evidence type="ECO:0000313" key="4">
    <source>
        <dbReference type="EMBL" id="URD97997.1"/>
    </source>
</evidence>
<accession>A0A9E7JX87</accession>
<feature type="domain" description="YTH" evidence="3">
    <location>
        <begin position="389"/>
        <end position="526"/>
    </location>
</feature>
<gene>
    <name evidence="4" type="ORF">MUK42_31236</name>
</gene>
<evidence type="ECO:0000256" key="1">
    <source>
        <dbReference type="RuleBase" id="RU369095"/>
    </source>
</evidence>
<dbReference type="PANTHER" id="PTHR12357:SF89">
    <property type="entry name" value="YTH DOMAIN-CONTAINING FAMILY PROTEIN"/>
    <property type="match status" value="1"/>
</dbReference>
<dbReference type="EMBL" id="CP097506">
    <property type="protein sequence ID" value="URD97997.1"/>
    <property type="molecule type" value="Genomic_DNA"/>
</dbReference>
<comment type="similarity">
    <text evidence="1">Belongs to the YTHDF family.</text>
</comment>
<dbReference type="GO" id="GO:1990247">
    <property type="term" value="F:N6-methyladenosine-containing RNA reader activity"/>
    <property type="evidence" value="ECO:0007669"/>
    <property type="project" value="UniProtKB-UniRule"/>
</dbReference>
<feature type="region of interest" description="Disordered" evidence="2">
    <location>
        <begin position="603"/>
        <end position="644"/>
    </location>
</feature>
<feature type="region of interest" description="Disordered" evidence="2">
    <location>
        <begin position="1"/>
        <end position="57"/>
    </location>
</feature>
<dbReference type="CDD" id="cd21134">
    <property type="entry name" value="YTH"/>
    <property type="match status" value="1"/>
</dbReference>
<dbReference type="GO" id="GO:0005737">
    <property type="term" value="C:cytoplasm"/>
    <property type="evidence" value="ECO:0007669"/>
    <property type="project" value="TreeGrafter"/>
</dbReference>
<sequence length="644" mass="71605">MATTQQPPGRIDSLESLGSSTTNADLKPVKVESPNEQPPAKDNKLTTTTTSHDLNDMDTSRDAQGHLVSSDIVIDHNAVYQSNIFAPHAHSFFYGGYENLIGDWEDQSRYANVEGVEFGLAGVYNENPSLVYHTGYGYSPYGPYSPGMTPLTSVSGDGQLYSPHQFQFPGAYYQQSAPPNMPYLSSSTPIPRVDLAVPIDQQGVFTSDTSNFNTQMFGPRPDLMRAPDGTGSVTPLSLPTVSVSPLPIGALMPFGQGTMPITSGMGSQQQRSLYGFGSSISSIDRGYSHSGQYHNSTFETSFPSLGIKDQSSFVMDKSRRGGKESSLLCSCNSTVDFLNEQNRGPRANRSKIQMIECNSSLDTEKDSSTTGVDHKLYNSPDFVTEHKDAMFFIIKSYSEDNVHKSIKYGVWASTSSGNRKLDSAYHEAKQKEDPCPVFLFFSVNASAHFCGVSEMIGPVDFEKSVDYWQQDRWSGQFPVKWHMVKDVPNNLFRHIILENNENKPVTNSRDTQEVKLEKGLEMLGIFKKHEYEVSIIDDFEFYEEREKAMQERKARKHHQMYNSAGPVRAAFRNEQRNPPAISGDFINRLSKNFINAVRLEERSNADSATDKNSSSSVSVAPKPDELQKSETTPATTSSYQDQQL</sequence>
<dbReference type="OrthoDB" id="306690at2759"/>
<dbReference type="InterPro" id="IPR045168">
    <property type="entry name" value="YTH_prot"/>
</dbReference>